<comment type="caution">
    <text evidence="10">Lacks conserved residue(s) required for the propagation of feature annotation.</text>
</comment>
<keyword evidence="3 10" id="KW-0813">Transport</keyword>
<comment type="similarity">
    <text evidence="2 10">Belongs to the TrkH potassium transport family.</text>
</comment>
<keyword evidence="5 10" id="KW-0812">Transmembrane</keyword>
<accession>A0A9W9T0V3</accession>
<dbReference type="PIRSF" id="PIRSF002450">
    <property type="entry name" value="K+_transpter_TRK"/>
    <property type="match status" value="1"/>
</dbReference>
<evidence type="ECO:0000256" key="3">
    <source>
        <dbReference type="ARBA" id="ARBA00022448"/>
    </source>
</evidence>
<dbReference type="RefSeq" id="XP_058309565.1">
    <property type="nucleotide sequence ID" value="XM_058453027.1"/>
</dbReference>
<dbReference type="InterPro" id="IPR015958">
    <property type="entry name" value="Trk1_fungi"/>
</dbReference>
<evidence type="ECO:0000256" key="4">
    <source>
        <dbReference type="ARBA" id="ARBA00022538"/>
    </source>
</evidence>
<feature type="transmembrane region" description="Helical" evidence="10">
    <location>
        <begin position="68"/>
        <end position="93"/>
    </location>
</feature>
<evidence type="ECO:0000256" key="9">
    <source>
        <dbReference type="ARBA" id="ARBA00023136"/>
    </source>
</evidence>
<evidence type="ECO:0000313" key="12">
    <source>
        <dbReference type="EMBL" id="KAJ5205086.1"/>
    </source>
</evidence>
<feature type="transmembrane region" description="Helical" evidence="10">
    <location>
        <begin position="441"/>
        <end position="467"/>
    </location>
</feature>
<dbReference type="InterPro" id="IPR003445">
    <property type="entry name" value="Cat_transpt"/>
</dbReference>
<dbReference type="OrthoDB" id="9999863at2759"/>
<sequence length="726" mass="80828">MWKPPVNFLTLHSATDAWILLLGILSLVIIYPHGNLRAIDAYFFGASSSTESGLNTVNINQLKTYQQVYLYLIPILGNLGFINIIVVVVRLIWFEKHLKAVSPHLLRPNPIRETSAECDLKSNDRPEDTNDVIFSDDLGKSKGKDVGNNDDLPVLYKDEAISPTSMGIDNQSGSSAFCAPPEHKPTDELTTTTSSSDFEQTIRFAADPRGELANSSKALRIPPPWKRDRGKITTKALSKLMLTRPTGSAIVEVDDRLFDCDSIKAVSTVSRDDDLDPGPMSIRRRISSTIPSSTRPLERVASMMFVIGGSTSRDYATSRERPAIKQLALPQISSHATLGRNSNFYNLTTEDRERLGGIEYRSLKLLLKIVVGYFLGLHLFGAICLVGWIQHANPKYRDYLIECGQGNTWWGFYTAQSTISNLGFTLTPDSMESFQDATFPLILLSFLAFAGNTCYPCLLRLVIWIIFKLCPDNSSTKETLNFLLDHPRRCYTLLFPSRPTWILFGILLALNFTDTLLILLLDLHNPAVNNLAAGPRVLAAIFQAANSRHTGMAIFNLADVNPAVQFSLVVMMYISAFPIAISVRASNVYEEKAIGIYAGDHETNEDSSGSYVLHHIQNQLSFDLWYIFLGVFCICIAESGKIADNNIPALSIFSILFEVVSAYGNVGLSLGYPNVDTSLSGQFNTFSKLIICFMMIRGRHRGLPYKLDRSITLPAEHLDLDHRRED</sequence>
<evidence type="ECO:0000256" key="2">
    <source>
        <dbReference type="ARBA" id="ARBA00009137"/>
    </source>
</evidence>
<keyword evidence="6 10" id="KW-0630">Potassium</keyword>
<protein>
    <recommendedName>
        <fullName evidence="10">Potassium transport protein</fullName>
    </recommendedName>
</protein>
<feature type="compositionally biased region" description="Basic and acidic residues" evidence="11">
    <location>
        <begin position="117"/>
        <end position="128"/>
    </location>
</feature>
<dbReference type="EMBL" id="JAPQKR010000012">
    <property type="protein sequence ID" value="KAJ5205086.1"/>
    <property type="molecule type" value="Genomic_DNA"/>
</dbReference>
<dbReference type="InterPro" id="IPR004773">
    <property type="entry name" value="K/Na_transp_Trk1/HKT1"/>
</dbReference>
<dbReference type="GO" id="GO:1990573">
    <property type="term" value="P:potassium ion import across plasma membrane"/>
    <property type="evidence" value="ECO:0007669"/>
    <property type="project" value="TreeGrafter"/>
</dbReference>
<name>A0A9W9T0V3_9EURO</name>
<reference evidence="12" key="1">
    <citation type="submission" date="2022-12" db="EMBL/GenBank/DDBJ databases">
        <authorList>
            <person name="Petersen C."/>
        </authorList>
    </citation>
    <scope>NUCLEOTIDE SEQUENCE</scope>
    <source>
        <strain evidence="12">IBT 15544</strain>
    </source>
</reference>
<feature type="transmembrane region" description="Helical" evidence="10">
    <location>
        <begin position="7"/>
        <end position="31"/>
    </location>
</feature>
<evidence type="ECO:0000256" key="8">
    <source>
        <dbReference type="ARBA" id="ARBA00023065"/>
    </source>
</evidence>
<organism evidence="12 13">
    <name type="scientific">Penicillium cinerascens</name>
    <dbReference type="NCBI Taxonomy" id="70096"/>
    <lineage>
        <taxon>Eukaryota</taxon>
        <taxon>Fungi</taxon>
        <taxon>Dikarya</taxon>
        <taxon>Ascomycota</taxon>
        <taxon>Pezizomycotina</taxon>
        <taxon>Eurotiomycetes</taxon>
        <taxon>Eurotiomycetidae</taxon>
        <taxon>Eurotiales</taxon>
        <taxon>Aspergillaceae</taxon>
        <taxon>Penicillium</taxon>
    </lineage>
</organism>
<dbReference type="GO" id="GO:0140107">
    <property type="term" value="F:high-affinity potassium ion transmembrane transporter activity"/>
    <property type="evidence" value="ECO:0007669"/>
    <property type="project" value="TreeGrafter"/>
</dbReference>
<feature type="region of interest" description="Disordered" evidence="11">
    <location>
        <begin position="173"/>
        <end position="195"/>
    </location>
</feature>
<dbReference type="NCBIfam" id="TIGR00934">
    <property type="entry name" value="2a38euk"/>
    <property type="match status" value="1"/>
</dbReference>
<keyword evidence="9 10" id="KW-0472">Membrane</keyword>
<feature type="transmembrane region" description="Helical" evidence="10">
    <location>
        <begin position="566"/>
        <end position="583"/>
    </location>
</feature>
<proteinExistence type="inferred from homology"/>
<comment type="caution">
    <text evidence="12">The sequence shown here is derived from an EMBL/GenBank/DDBJ whole genome shotgun (WGS) entry which is preliminary data.</text>
</comment>
<keyword evidence="13" id="KW-1185">Reference proteome</keyword>
<keyword evidence="4 10" id="KW-0633">Potassium transport</keyword>
<evidence type="ECO:0000256" key="11">
    <source>
        <dbReference type="SAM" id="MobiDB-lite"/>
    </source>
</evidence>
<feature type="region of interest" description="Disordered" evidence="11">
    <location>
        <begin position="117"/>
        <end position="140"/>
    </location>
</feature>
<keyword evidence="8 10" id="KW-0406">Ion transport</keyword>
<dbReference type="InterPro" id="IPR051143">
    <property type="entry name" value="TrkH_K-transport"/>
</dbReference>
<dbReference type="GeneID" id="83180328"/>
<evidence type="ECO:0000313" key="13">
    <source>
        <dbReference type="Proteomes" id="UP001150904"/>
    </source>
</evidence>
<comment type="subcellular location">
    <subcellularLocation>
        <location evidence="1">Membrane</location>
        <topology evidence="1">Multi-pass membrane protein</topology>
    </subcellularLocation>
</comment>
<gene>
    <name evidence="12" type="ORF">N7498_005965</name>
</gene>
<dbReference type="PANTHER" id="PTHR31064">
    <property type="entry name" value="POTASSIUM TRANSPORT PROTEIN DDB_G0292412-RELATED"/>
    <property type="match status" value="1"/>
</dbReference>
<evidence type="ECO:0000256" key="7">
    <source>
        <dbReference type="ARBA" id="ARBA00022989"/>
    </source>
</evidence>
<dbReference type="GO" id="GO:0030007">
    <property type="term" value="P:intracellular potassium ion homeostasis"/>
    <property type="evidence" value="ECO:0007669"/>
    <property type="project" value="UniProtKB-UniRule"/>
</dbReference>
<dbReference type="PANTHER" id="PTHR31064:SF5">
    <property type="entry name" value="POTASSIUM ION TRANSPORTER (EUROFUNG)"/>
    <property type="match status" value="1"/>
</dbReference>
<feature type="transmembrane region" description="Helical" evidence="10">
    <location>
        <begin position="501"/>
        <end position="521"/>
    </location>
</feature>
<feature type="transmembrane region" description="Helical" evidence="10">
    <location>
        <begin position="365"/>
        <end position="389"/>
    </location>
</feature>
<dbReference type="Pfam" id="PF02386">
    <property type="entry name" value="TrkH"/>
    <property type="match status" value="1"/>
</dbReference>
<dbReference type="AlphaFoldDB" id="A0A9W9T0V3"/>
<evidence type="ECO:0000256" key="6">
    <source>
        <dbReference type="ARBA" id="ARBA00022958"/>
    </source>
</evidence>
<dbReference type="Proteomes" id="UP001150904">
    <property type="component" value="Unassembled WGS sequence"/>
</dbReference>
<reference evidence="12" key="2">
    <citation type="journal article" date="2023" name="IMA Fungus">
        <title>Comparative genomic study of the Penicillium genus elucidates a diverse pangenome and 15 lateral gene transfer events.</title>
        <authorList>
            <person name="Petersen C."/>
            <person name="Sorensen T."/>
            <person name="Nielsen M.R."/>
            <person name="Sondergaard T.E."/>
            <person name="Sorensen J.L."/>
            <person name="Fitzpatrick D.A."/>
            <person name="Frisvad J.C."/>
            <person name="Nielsen K.L."/>
        </authorList>
    </citation>
    <scope>NUCLEOTIDE SEQUENCE</scope>
    <source>
        <strain evidence="12">IBT 15544</strain>
    </source>
</reference>
<keyword evidence="7 10" id="KW-1133">Transmembrane helix</keyword>
<evidence type="ECO:0000256" key="1">
    <source>
        <dbReference type="ARBA" id="ARBA00004141"/>
    </source>
</evidence>
<evidence type="ECO:0000256" key="10">
    <source>
        <dbReference type="PIRNR" id="PIRNR002450"/>
    </source>
</evidence>
<evidence type="ECO:0000256" key="5">
    <source>
        <dbReference type="ARBA" id="ARBA00022692"/>
    </source>
</evidence>
<dbReference type="GO" id="GO:0005886">
    <property type="term" value="C:plasma membrane"/>
    <property type="evidence" value="ECO:0007669"/>
    <property type="project" value="InterPro"/>
</dbReference>